<feature type="region of interest" description="Disordered" evidence="7">
    <location>
        <begin position="161"/>
        <end position="186"/>
    </location>
</feature>
<dbReference type="InterPro" id="IPR005559">
    <property type="entry name" value="CG-1_dom"/>
</dbReference>
<sequence>MATDTEYSYNPPTHSSSIVTPFAALYGVPNPKFLSYMPGTTKVNAPDEILCDLEDILADLLRNPFFARDRMKYPTDSRYDIGSLFQEARSRWLKPAEVHFILQNHEKYQLNQEAPQKPSGRFVFLFNKRVLRFFCKDGHNWRKKKDGRAVGEAHEILKGKPTSSSVAVSPDAGASSTSSSSPGSVEVSSEIVIKDNSVDIIGEFIGCDDVKTSQALRRLEIDSLPNQYFEYKGGISKQEQYDALLQIPEYTIQEQYNGGHPGFQDHSSNIVLHDDAGIEGQHLHQSCRHGYADGSKGPLSWQEEHSPWPNFNGSHVEHSTMLLPQEVNSFKSPAYSSVIGNNETNSDYNTMFFDQDQISVPLEGDLSLTVAQKQKFTIREISPEWGYTTEATKVIIVGSFLCDPLESSWLCMFGDTEVPIQIIQDGVIR</sequence>
<dbReference type="InterPro" id="IPR013783">
    <property type="entry name" value="Ig-like_fold"/>
</dbReference>
<dbReference type="EMBL" id="JAUESC010000003">
    <property type="protein sequence ID" value="KAK0602421.1"/>
    <property type="molecule type" value="Genomic_DNA"/>
</dbReference>
<dbReference type="GO" id="GO:0006357">
    <property type="term" value="P:regulation of transcription by RNA polymerase II"/>
    <property type="evidence" value="ECO:0007669"/>
    <property type="project" value="TreeGrafter"/>
</dbReference>
<dbReference type="GO" id="GO:0003712">
    <property type="term" value="F:transcription coregulator activity"/>
    <property type="evidence" value="ECO:0007669"/>
    <property type="project" value="TreeGrafter"/>
</dbReference>
<dbReference type="AlphaFoldDB" id="A0AA39T086"/>
<keyword evidence="4" id="KW-0010">Activator</keyword>
<evidence type="ECO:0000259" key="8">
    <source>
        <dbReference type="PROSITE" id="PS51437"/>
    </source>
</evidence>
<dbReference type="Pfam" id="PF03859">
    <property type="entry name" value="CG-1"/>
    <property type="match status" value="1"/>
</dbReference>
<keyword evidence="3" id="KW-0040">ANK repeat</keyword>
<dbReference type="SMART" id="SM01076">
    <property type="entry name" value="CG-1"/>
    <property type="match status" value="1"/>
</dbReference>
<keyword evidence="5" id="KW-0804">Transcription</keyword>
<evidence type="ECO:0000313" key="10">
    <source>
        <dbReference type="Proteomes" id="UP001168877"/>
    </source>
</evidence>
<evidence type="ECO:0000256" key="3">
    <source>
        <dbReference type="ARBA" id="ARBA00023043"/>
    </source>
</evidence>
<evidence type="ECO:0000256" key="5">
    <source>
        <dbReference type="ARBA" id="ARBA00023163"/>
    </source>
</evidence>
<reference evidence="9" key="2">
    <citation type="submission" date="2023-06" db="EMBL/GenBank/DDBJ databases">
        <authorList>
            <person name="Swenson N.G."/>
            <person name="Wegrzyn J.L."/>
            <person name="Mcevoy S.L."/>
        </authorList>
    </citation>
    <scope>NUCLEOTIDE SEQUENCE</scope>
    <source>
        <strain evidence="9">NS2018</strain>
        <tissue evidence="9">Leaf</tissue>
    </source>
</reference>
<protein>
    <recommendedName>
        <fullName evidence="8">CG-1 domain-containing protein</fullName>
    </recommendedName>
</protein>
<evidence type="ECO:0000256" key="7">
    <source>
        <dbReference type="SAM" id="MobiDB-lite"/>
    </source>
</evidence>
<evidence type="ECO:0000256" key="2">
    <source>
        <dbReference type="ARBA" id="ARBA00008267"/>
    </source>
</evidence>
<comment type="similarity">
    <text evidence="2">Belongs to the CAMTA family.</text>
</comment>
<name>A0AA39T086_ACESA</name>
<evidence type="ECO:0000256" key="4">
    <source>
        <dbReference type="ARBA" id="ARBA00023159"/>
    </source>
</evidence>
<keyword evidence="6" id="KW-0539">Nucleus</keyword>
<dbReference type="Proteomes" id="UP001168877">
    <property type="component" value="Unassembled WGS sequence"/>
</dbReference>
<dbReference type="InterPro" id="IPR014756">
    <property type="entry name" value="Ig_E-set"/>
</dbReference>
<evidence type="ECO:0000313" key="9">
    <source>
        <dbReference type="EMBL" id="KAK0602421.1"/>
    </source>
</evidence>
<feature type="domain" description="CG-1" evidence="8">
    <location>
        <begin position="81"/>
        <end position="216"/>
    </location>
</feature>
<feature type="compositionally biased region" description="Low complexity" evidence="7">
    <location>
        <begin position="169"/>
        <end position="186"/>
    </location>
</feature>
<dbReference type="GO" id="GO:0003690">
    <property type="term" value="F:double-stranded DNA binding"/>
    <property type="evidence" value="ECO:0007669"/>
    <property type="project" value="TreeGrafter"/>
</dbReference>
<evidence type="ECO:0000256" key="6">
    <source>
        <dbReference type="ARBA" id="ARBA00023242"/>
    </source>
</evidence>
<comment type="caution">
    <text evidence="9">The sequence shown here is derived from an EMBL/GenBank/DDBJ whole genome shotgun (WGS) entry which is preliminary data.</text>
</comment>
<proteinExistence type="inferred from homology"/>
<accession>A0AA39T086</accession>
<dbReference type="PROSITE" id="PS51437">
    <property type="entry name" value="CG_1"/>
    <property type="match status" value="1"/>
</dbReference>
<organism evidence="9 10">
    <name type="scientific">Acer saccharum</name>
    <name type="common">Sugar maple</name>
    <dbReference type="NCBI Taxonomy" id="4024"/>
    <lineage>
        <taxon>Eukaryota</taxon>
        <taxon>Viridiplantae</taxon>
        <taxon>Streptophyta</taxon>
        <taxon>Embryophyta</taxon>
        <taxon>Tracheophyta</taxon>
        <taxon>Spermatophyta</taxon>
        <taxon>Magnoliopsida</taxon>
        <taxon>eudicotyledons</taxon>
        <taxon>Gunneridae</taxon>
        <taxon>Pentapetalae</taxon>
        <taxon>rosids</taxon>
        <taxon>malvids</taxon>
        <taxon>Sapindales</taxon>
        <taxon>Sapindaceae</taxon>
        <taxon>Hippocastanoideae</taxon>
        <taxon>Acereae</taxon>
        <taxon>Acer</taxon>
    </lineage>
</organism>
<evidence type="ECO:0000256" key="1">
    <source>
        <dbReference type="ARBA" id="ARBA00004123"/>
    </source>
</evidence>
<comment type="subcellular location">
    <subcellularLocation>
        <location evidence="1">Nucleus</location>
    </subcellularLocation>
</comment>
<dbReference type="Gene3D" id="2.60.40.10">
    <property type="entry name" value="Immunoglobulins"/>
    <property type="match status" value="1"/>
</dbReference>
<dbReference type="GO" id="GO:0005634">
    <property type="term" value="C:nucleus"/>
    <property type="evidence" value="ECO:0007669"/>
    <property type="project" value="UniProtKB-SubCell"/>
</dbReference>
<keyword evidence="10" id="KW-1185">Reference proteome</keyword>
<reference evidence="9" key="1">
    <citation type="journal article" date="2022" name="Plant J.">
        <title>Strategies of tolerance reflected in two North American maple genomes.</title>
        <authorList>
            <person name="McEvoy S.L."/>
            <person name="Sezen U.U."/>
            <person name="Trouern-Trend A."/>
            <person name="McMahon S.M."/>
            <person name="Schaberg P.G."/>
            <person name="Yang J."/>
            <person name="Wegrzyn J.L."/>
            <person name="Swenson N.G."/>
        </authorList>
    </citation>
    <scope>NUCLEOTIDE SEQUENCE</scope>
    <source>
        <strain evidence="9">NS2018</strain>
    </source>
</reference>
<dbReference type="PANTHER" id="PTHR23335">
    <property type="entry name" value="CALMODULIN-BINDING TRANSCRIPTION ACTIVATOR CAMTA"/>
    <property type="match status" value="1"/>
</dbReference>
<dbReference type="SUPFAM" id="SSF81296">
    <property type="entry name" value="E set domains"/>
    <property type="match status" value="1"/>
</dbReference>
<dbReference type="PANTHER" id="PTHR23335:SF1">
    <property type="entry name" value="CALMODULIN-BINDING TRANSCRIPTION ACTIVATOR, ISOFORM F"/>
    <property type="match status" value="1"/>
</dbReference>
<gene>
    <name evidence="9" type="ORF">LWI29_033183</name>
</gene>